<sequence length="194" mass="21701">MPVENSMQKPHHFLGCPSVLNITMSIVIFLYATMGIFGYLRYGEDTASIITLNLDIKEVMAQVVKILIALAILFTYALQFFVPLEIMCSSVRPRFSHRFAAVGESCFRTFMGLLTIAVALAVPNLEPFISLVGAIFFSFLGISIPAIVETISCWENNLGTFYWRLIKNIFLLAFSIFALFTGTWVSLAEIIATY</sequence>
<evidence type="ECO:0000256" key="2">
    <source>
        <dbReference type="ARBA" id="ARBA00022692"/>
    </source>
</evidence>
<accession>A0A9R1U6T8</accession>
<name>A0A9R1U6T8_9HYME</name>
<dbReference type="RefSeq" id="XP_011309372.1">
    <property type="nucleotide sequence ID" value="XM_011311070.1"/>
</dbReference>
<dbReference type="AlphaFoldDB" id="A0A9R1U6T8"/>
<evidence type="ECO:0000313" key="7">
    <source>
        <dbReference type="Proteomes" id="UP000694866"/>
    </source>
</evidence>
<evidence type="ECO:0000256" key="5">
    <source>
        <dbReference type="SAM" id="Phobius"/>
    </source>
</evidence>
<gene>
    <name evidence="8" type="primary">LOC105270242</name>
</gene>
<dbReference type="GO" id="GO:0005774">
    <property type="term" value="C:vacuolar membrane"/>
    <property type="evidence" value="ECO:0007669"/>
    <property type="project" value="TreeGrafter"/>
</dbReference>
<evidence type="ECO:0000256" key="1">
    <source>
        <dbReference type="ARBA" id="ARBA00004141"/>
    </source>
</evidence>
<evidence type="ECO:0000313" key="8">
    <source>
        <dbReference type="RefSeq" id="XP_011309372.1"/>
    </source>
</evidence>
<organism evidence="7 8">
    <name type="scientific">Fopius arisanus</name>
    <dbReference type="NCBI Taxonomy" id="64838"/>
    <lineage>
        <taxon>Eukaryota</taxon>
        <taxon>Metazoa</taxon>
        <taxon>Ecdysozoa</taxon>
        <taxon>Arthropoda</taxon>
        <taxon>Hexapoda</taxon>
        <taxon>Insecta</taxon>
        <taxon>Pterygota</taxon>
        <taxon>Neoptera</taxon>
        <taxon>Endopterygota</taxon>
        <taxon>Hymenoptera</taxon>
        <taxon>Apocrita</taxon>
        <taxon>Ichneumonoidea</taxon>
        <taxon>Braconidae</taxon>
        <taxon>Opiinae</taxon>
        <taxon>Fopius</taxon>
    </lineage>
</organism>
<dbReference type="Pfam" id="PF01490">
    <property type="entry name" value="Aa_trans"/>
    <property type="match status" value="1"/>
</dbReference>
<feature type="domain" description="Amino acid transporter transmembrane" evidence="6">
    <location>
        <begin position="2"/>
        <end position="186"/>
    </location>
</feature>
<feature type="transmembrane region" description="Helical" evidence="5">
    <location>
        <begin position="59"/>
        <end position="78"/>
    </location>
</feature>
<feature type="transmembrane region" description="Helical" evidence="5">
    <location>
        <begin position="128"/>
        <end position="148"/>
    </location>
</feature>
<protein>
    <submittedName>
        <fullName evidence="8">Proton-coupled amino acid transporter 3</fullName>
    </submittedName>
</protein>
<evidence type="ECO:0000259" key="6">
    <source>
        <dbReference type="Pfam" id="PF01490"/>
    </source>
</evidence>
<keyword evidence="7" id="KW-1185">Reference proteome</keyword>
<keyword evidence="3 5" id="KW-1133">Transmembrane helix</keyword>
<comment type="subcellular location">
    <subcellularLocation>
        <location evidence="1">Membrane</location>
        <topology evidence="1">Multi-pass membrane protein</topology>
    </subcellularLocation>
</comment>
<proteinExistence type="predicted"/>
<keyword evidence="2 5" id="KW-0812">Transmembrane</keyword>
<dbReference type="KEGG" id="fas:105270242"/>
<feature type="transmembrane region" description="Helical" evidence="5">
    <location>
        <begin position="99"/>
        <end position="122"/>
    </location>
</feature>
<feature type="transmembrane region" description="Helical" evidence="5">
    <location>
        <begin position="169"/>
        <end position="192"/>
    </location>
</feature>
<dbReference type="GO" id="GO:0015179">
    <property type="term" value="F:L-amino acid transmembrane transporter activity"/>
    <property type="evidence" value="ECO:0007669"/>
    <property type="project" value="TreeGrafter"/>
</dbReference>
<dbReference type="GeneID" id="105270242"/>
<dbReference type="InterPro" id="IPR013057">
    <property type="entry name" value="AA_transpt_TM"/>
</dbReference>
<dbReference type="PANTHER" id="PTHR22950">
    <property type="entry name" value="AMINO ACID TRANSPORTER"/>
    <property type="match status" value="1"/>
</dbReference>
<dbReference type="PANTHER" id="PTHR22950:SF494">
    <property type="entry name" value="GH04538P"/>
    <property type="match status" value="1"/>
</dbReference>
<dbReference type="OrthoDB" id="1684102at2759"/>
<evidence type="ECO:0000256" key="3">
    <source>
        <dbReference type="ARBA" id="ARBA00022989"/>
    </source>
</evidence>
<dbReference type="Proteomes" id="UP000694866">
    <property type="component" value="Unplaced"/>
</dbReference>
<keyword evidence="4 5" id="KW-0472">Membrane</keyword>
<evidence type="ECO:0000256" key="4">
    <source>
        <dbReference type="ARBA" id="ARBA00023136"/>
    </source>
</evidence>
<feature type="transmembrane region" description="Helical" evidence="5">
    <location>
        <begin position="12"/>
        <end position="39"/>
    </location>
</feature>
<reference evidence="8" key="1">
    <citation type="submission" date="2025-08" db="UniProtKB">
        <authorList>
            <consortium name="RefSeq"/>
        </authorList>
    </citation>
    <scope>IDENTIFICATION</scope>
</reference>